<keyword evidence="3" id="KW-0677">Repeat</keyword>
<dbReference type="InterPro" id="IPR035234">
    <property type="entry name" value="IgGFc-bd_N"/>
</dbReference>
<feature type="domain" description="PKD" evidence="6">
    <location>
        <begin position="653"/>
        <end position="740"/>
    </location>
</feature>
<evidence type="ECO:0000313" key="8">
    <source>
        <dbReference type="Proteomes" id="UP000677244"/>
    </source>
</evidence>
<comment type="subcellular location">
    <subcellularLocation>
        <location evidence="1">Membrane</location>
        <topology evidence="1">Multi-pass membrane protein</topology>
    </subcellularLocation>
</comment>
<keyword evidence="5" id="KW-0472">Membrane</keyword>
<evidence type="ECO:0000256" key="3">
    <source>
        <dbReference type="ARBA" id="ARBA00022737"/>
    </source>
</evidence>
<feature type="domain" description="PKD" evidence="6">
    <location>
        <begin position="1105"/>
        <end position="1165"/>
    </location>
</feature>
<proteinExistence type="predicted"/>
<dbReference type="SUPFAM" id="SSF49299">
    <property type="entry name" value="PKD domain"/>
    <property type="match status" value="6"/>
</dbReference>
<dbReference type="Pfam" id="PF18911">
    <property type="entry name" value="PKD_4"/>
    <property type="match status" value="6"/>
</dbReference>
<dbReference type="RefSeq" id="WP_209141218.1">
    <property type="nucleotide sequence ID" value="NZ_JAGHKO010000005.1"/>
</dbReference>
<evidence type="ECO:0000256" key="5">
    <source>
        <dbReference type="ARBA" id="ARBA00023136"/>
    </source>
</evidence>
<evidence type="ECO:0000256" key="2">
    <source>
        <dbReference type="ARBA" id="ARBA00022692"/>
    </source>
</evidence>
<feature type="domain" description="PKD" evidence="6">
    <location>
        <begin position="854"/>
        <end position="902"/>
    </location>
</feature>
<protein>
    <submittedName>
        <fullName evidence="7">PKD domain-containing protein</fullName>
    </submittedName>
</protein>
<comment type="caution">
    <text evidence="7">The sequence shown here is derived from an EMBL/GenBank/DDBJ whole genome shotgun (WGS) entry which is preliminary data.</text>
</comment>
<sequence>MEIIRKHKRDVRLVGTSLLWLVFLLSGLHSKAQNVSNRGTEFWVGYGHHQFMEQGTNNMNMVLYLSAEDQPATVTVTLDSSGPFVATWWRKTYTIPAYSVIKSDIIPKGPVNVVAAPGDPLSDPNYDARLFSDPPPAGTGGAGVFRKKGIHIESNVPIVAYAHIYGNASSGATMLLPVTAWGYSYVSLNSRQDYGNDCYNWMYVIASKDNTVIQVTPSVLTRAQDKSGLKPGVTSTITLMKGQIYQVVGANDGADANGNGGTASSGKQLTGTTVRSMANGANDCNPIAVFAGSSRTLNPASCGSGGGDNDNQQLFPQHAWGKRYLTAPFSGSGTSMAFSRSTYKVAVRDPTTVVKVNNQPITGAPWNATLVNGNYYVYESASADLVEADKPIEVMQFMTGGNCLGTIGGGGDPEMVVLSPVEQAIKSVGFFRNNNQNITVNYVTVIVPTLGIGSLRIGGSGMFSAQYAHPNMPGYSVVIQRWNCNPPPAAPLGQCLVTCDSAFTGITYGLGSVESYAYNVGTYLNNLNAVGSVHNEPDTTNGGKNPNQFTCVNTPVKLSALIRYQPLKLVWNINSLGGVVTPNANETMDPASSYFDGTVTLNGITYYKYTLSGSYNFNTPGTYTILIKSTSLSLDNCNNTEELKISIEVKPRPTADFTFSHPTGCIKDAVVFTGPASTGAYTIGQWKWTFPDATTDGAQNPTKIFSAVGTQNVKLAVVTADGCMADITKPITIFAPPVTTLNATPSTICEDGSITFSETSSYGGPAPINSWYWDYGNNTTATTANGNAQTVVYPAYGAYTARHVVKVSNACVSDTVTVPVTVYAKPKPGFSYPAGCLPDNGIVQFTDTTRVPDGQAISSWNWVFGDPGATPANPNTATGQNPSHTYSFGNYTIQLSVTTANGCTKDISVPASFSLRPRLNYPALNAICASQSTPVNIALATVTNGVPGNGVYSGPGTTATGSFRPSVAGAGTHTITYTFTTTGGCTESVTSAITVYPKPTAVFTVNPDICLNGSVLIDDQSTLTSGAITSWRWDLGDGNWVSRNNNTAFTHTWSTYKQYAVKLVAVSDRGCTSDTVTRMVTVHPLPVADFSLPAAVCMPGGAAVFKNASTVADNSTLTYTWDFGDNSPLSRVTDASHVYSAAGSYAVQLRATSAFGCINSVTKTLQSFYNKPIAAFTVAPDTLCQGSITEFSDASTTSNSPIQQWSWDFGDGSASGKKDPVITYQQPGNYTVQLKVTNGVGCVSEPFSKKVVVYLQPVIDAGPSFIVPQGTVVQFNPTANDSTVLTFRWSPGTGLSNPNVLRPLLQAMVDETYTLTAMGEGQCIASDELKVKILKPVLVPNAFSPNGDGVHDVWNIKNLSDYPGCTVEVFNRYGQRVFYSAGYGTPWDGTVSGKSLPMATYYYVIHLKNGFAPRTGSVTVIK</sequence>
<gene>
    <name evidence="7" type="ORF">J7I42_22950</name>
</gene>
<evidence type="ECO:0000313" key="7">
    <source>
        <dbReference type="EMBL" id="MBO9203167.1"/>
    </source>
</evidence>
<dbReference type="SMART" id="SM00089">
    <property type="entry name" value="PKD"/>
    <property type="match status" value="6"/>
</dbReference>
<dbReference type="PANTHER" id="PTHR46730">
    <property type="entry name" value="POLYCYSTIN-1"/>
    <property type="match status" value="1"/>
</dbReference>
<dbReference type="Proteomes" id="UP000677244">
    <property type="component" value="Unassembled WGS sequence"/>
</dbReference>
<accession>A0ABS3YZ12</accession>
<dbReference type="Pfam" id="PF17517">
    <property type="entry name" value="IgGFc_binding"/>
    <property type="match status" value="1"/>
</dbReference>
<evidence type="ECO:0000256" key="4">
    <source>
        <dbReference type="ARBA" id="ARBA00022989"/>
    </source>
</evidence>
<dbReference type="Pfam" id="PF13585">
    <property type="entry name" value="CHU_C"/>
    <property type="match status" value="1"/>
</dbReference>
<evidence type="ECO:0000256" key="1">
    <source>
        <dbReference type="ARBA" id="ARBA00004141"/>
    </source>
</evidence>
<dbReference type="EMBL" id="JAGHKO010000005">
    <property type="protein sequence ID" value="MBO9203167.1"/>
    <property type="molecule type" value="Genomic_DNA"/>
</dbReference>
<dbReference type="PROSITE" id="PS50093">
    <property type="entry name" value="PKD"/>
    <property type="match status" value="5"/>
</dbReference>
<feature type="domain" description="PKD" evidence="6">
    <location>
        <begin position="1195"/>
        <end position="1241"/>
    </location>
</feature>
<dbReference type="InterPro" id="IPR022409">
    <property type="entry name" value="PKD/Chitinase_dom"/>
</dbReference>
<name>A0ABS3YZ12_9BACT</name>
<keyword evidence="8" id="KW-1185">Reference proteome</keyword>
<dbReference type="PANTHER" id="PTHR46730:SF4">
    <property type="entry name" value="POLYCYSTIC KIDNEY DISEASE PROTEIN 1-LIKE 1"/>
    <property type="match status" value="1"/>
</dbReference>
<dbReference type="InterPro" id="IPR035986">
    <property type="entry name" value="PKD_dom_sf"/>
</dbReference>
<evidence type="ECO:0000259" key="6">
    <source>
        <dbReference type="PROSITE" id="PS50093"/>
    </source>
</evidence>
<dbReference type="InterPro" id="IPR013783">
    <property type="entry name" value="Ig-like_fold"/>
</dbReference>
<dbReference type="NCBIfam" id="TIGR04131">
    <property type="entry name" value="Bac_Flav_CTERM"/>
    <property type="match status" value="1"/>
</dbReference>
<feature type="domain" description="PKD" evidence="6">
    <location>
        <begin position="1025"/>
        <end position="1082"/>
    </location>
</feature>
<dbReference type="InterPro" id="IPR000601">
    <property type="entry name" value="PKD_dom"/>
</dbReference>
<reference evidence="7 8" key="1">
    <citation type="submission" date="2021-03" db="EMBL/GenBank/DDBJ databases">
        <title>Assistant Professor.</title>
        <authorList>
            <person name="Huq M.A."/>
        </authorList>
    </citation>
    <scope>NUCLEOTIDE SEQUENCE [LARGE SCALE GENOMIC DNA]</scope>
    <source>
        <strain evidence="7 8">MAH-29</strain>
    </source>
</reference>
<organism evidence="7 8">
    <name type="scientific">Niastella soli</name>
    <dbReference type="NCBI Taxonomy" id="2821487"/>
    <lineage>
        <taxon>Bacteria</taxon>
        <taxon>Pseudomonadati</taxon>
        <taxon>Bacteroidota</taxon>
        <taxon>Chitinophagia</taxon>
        <taxon>Chitinophagales</taxon>
        <taxon>Chitinophagaceae</taxon>
        <taxon>Niastella</taxon>
    </lineage>
</organism>
<dbReference type="CDD" id="cd00146">
    <property type="entry name" value="PKD"/>
    <property type="match status" value="5"/>
</dbReference>
<keyword evidence="2" id="KW-0812">Transmembrane</keyword>
<keyword evidence="4" id="KW-1133">Transmembrane helix</keyword>
<dbReference type="Gene3D" id="2.60.40.10">
    <property type="entry name" value="Immunoglobulins"/>
    <property type="match status" value="6"/>
</dbReference>
<dbReference type="InterPro" id="IPR026341">
    <property type="entry name" value="T9SS_type_B"/>
</dbReference>